<dbReference type="EMBL" id="VSRR010021091">
    <property type="protein sequence ID" value="MPC63658.1"/>
    <property type="molecule type" value="Genomic_DNA"/>
</dbReference>
<comment type="caution">
    <text evidence="2">The sequence shown here is derived from an EMBL/GenBank/DDBJ whole genome shotgun (WGS) entry which is preliminary data.</text>
</comment>
<feature type="transmembrane region" description="Helical" evidence="1">
    <location>
        <begin position="34"/>
        <end position="51"/>
    </location>
</feature>
<gene>
    <name evidence="2" type="ORF">E2C01_057758</name>
</gene>
<keyword evidence="3" id="KW-1185">Reference proteome</keyword>
<dbReference type="Proteomes" id="UP000324222">
    <property type="component" value="Unassembled WGS sequence"/>
</dbReference>
<keyword evidence="1" id="KW-0812">Transmembrane</keyword>
<protein>
    <submittedName>
        <fullName evidence="2">Uncharacterized protein</fullName>
    </submittedName>
</protein>
<accession>A0A5B7H3H9</accession>
<name>A0A5B7H3H9_PORTR</name>
<keyword evidence="1" id="KW-1133">Transmembrane helix</keyword>
<evidence type="ECO:0000256" key="1">
    <source>
        <dbReference type="SAM" id="Phobius"/>
    </source>
</evidence>
<proteinExistence type="predicted"/>
<sequence length="61" mass="6431">MNGRSRSKSSGTVAGGRGGVVRVISLSFGGKRQMAGVPSLAAGFILVFFMVRAKDLFLMRP</sequence>
<organism evidence="2 3">
    <name type="scientific">Portunus trituberculatus</name>
    <name type="common">Swimming crab</name>
    <name type="synonym">Neptunus trituberculatus</name>
    <dbReference type="NCBI Taxonomy" id="210409"/>
    <lineage>
        <taxon>Eukaryota</taxon>
        <taxon>Metazoa</taxon>
        <taxon>Ecdysozoa</taxon>
        <taxon>Arthropoda</taxon>
        <taxon>Crustacea</taxon>
        <taxon>Multicrustacea</taxon>
        <taxon>Malacostraca</taxon>
        <taxon>Eumalacostraca</taxon>
        <taxon>Eucarida</taxon>
        <taxon>Decapoda</taxon>
        <taxon>Pleocyemata</taxon>
        <taxon>Brachyura</taxon>
        <taxon>Eubrachyura</taxon>
        <taxon>Portunoidea</taxon>
        <taxon>Portunidae</taxon>
        <taxon>Portuninae</taxon>
        <taxon>Portunus</taxon>
    </lineage>
</organism>
<dbReference type="AlphaFoldDB" id="A0A5B7H3H9"/>
<evidence type="ECO:0000313" key="2">
    <source>
        <dbReference type="EMBL" id="MPC63658.1"/>
    </source>
</evidence>
<evidence type="ECO:0000313" key="3">
    <source>
        <dbReference type="Proteomes" id="UP000324222"/>
    </source>
</evidence>
<reference evidence="2 3" key="1">
    <citation type="submission" date="2019-05" db="EMBL/GenBank/DDBJ databases">
        <title>Another draft genome of Portunus trituberculatus and its Hox gene families provides insights of decapod evolution.</title>
        <authorList>
            <person name="Jeong J.-H."/>
            <person name="Song I."/>
            <person name="Kim S."/>
            <person name="Choi T."/>
            <person name="Kim D."/>
            <person name="Ryu S."/>
            <person name="Kim W."/>
        </authorList>
    </citation>
    <scope>NUCLEOTIDE SEQUENCE [LARGE SCALE GENOMIC DNA]</scope>
    <source>
        <tissue evidence="2">Muscle</tissue>
    </source>
</reference>
<keyword evidence="1" id="KW-0472">Membrane</keyword>